<sequence>MVAPFWKSKLSEIEQRLLKVSRGKARILASSAGGRDIHLAEYGEKMDFGRRANYNSACGAGNPDHYARKGEDAKPVLLLVGGVHGGELEGIAAIMNLIHLLETGKDYRGKRHDYLLDNAHRFRLLLIPCLNPDGRSRLPVDTLIDVPYEKFVYFMQGTWKDGTLCSWPDCKAVHPIKIASGFLGSYFNDDGVNFMHDNFFNPMARETAALLELSELEAVDFHVSLHGGANEPIHFPAIHYLPASVKRKQQAFNERMEAACRRRGFPFSLVDQTETDEEKSPFPSFNLTSAVHHTCGGMSMTFESNMGLDEPGDKMTEDEILDSHFVLFEEMFRFALAESEEAE</sequence>
<gene>
    <name evidence="2" type="ORF">ACFPPD_07330</name>
</gene>
<dbReference type="RefSeq" id="WP_209750019.1">
    <property type="nucleotide sequence ID" value="NZ_JBHSMH010000015.1"/>
</dbReference>
<organism evidence="2 3">
    <name type="scientific">Cohnella suwonensis</name>
    <dbReference type="NCBI Taxonomy" id="696072"/>
    <lineage>
        <taxon>Bacteria</taxon>
        <taxon>Bacillati</taxon>
        <taxon>Bacillota</taxon>
        <taxon>Bacilli</taxon>
        <taxon>Bacillales</taxon>
        <taxon>Paenibacillaceae</taxon>
        <taxon>Cohnella</taxon>
    </lineage>
</organism>
<dbReference type="GO" id="GO:0004180">
    <property type="term" value="F:carboxypeptidase activity"/>
    <property type="evidence" value="ECO:0007669"/>
    <property type="project" value="UniProtKB-KW"/>
</dbReference>
<dbReference type="Proteomes" id="UP001596105">
    <property type="component" value="Unassembled WGS sequence"/>
</dbReference>
<dbReference type="InterPro" id="IPR000834">
    <property type="entry name" value="Peptidase_M14"/>
</dbReference>
<keyword evidence="2" id="KW-0121">Carboxypeptidase</keyword>
<protein>
    <submittedName>
        <fullName evidence="2">M14 family zinc carboxypeptidase</fullName>
    </submittedName>
</protein>
<name>A0ABW0LRZ9_9BACL</name>
<dbReference type="Pfam" id="PF00246">
    <property type="entry name" value="Peptidase_M14"/>
    <property type="match status" value="1"/>
</dbReference>
<feature type="domain" description="Peptidase M14" evidence="1">
    <location>
        <begin position="29"/>
        <end position="136"/>
    </location>
</feature>
<comment type="caution">
    <text evidence="2">The sequence shown here is derived from an EMBL/GenBank/DDBJ whole genome shotgun (WGS) entry which is preliminary data.</text>
</comment>
<dbReference type="EMBL" id="JBHSMH010000015">
    <property type="protein sequence ID" value="MFC5468528.1"/>
    <property type="molecule type" value="Genomic_DNA"/>
</dbReference>
<evidence type="ECO:0000313" key="3">
    <source>
        <dbReference type="Proteomes" id="UP001596105"/>
    </source>
</evidence>
<evidence type="ECO:0000259" key="1">
    <source>
        <dbReference type="Pfam" id="PF00246"/>
    </source>
</evidence>
<keyword evidence="2" id="KW-0378">Hydrolase</keyword>
<accession>A0ABW0LRZ9</accession>
<evidence type="ECO:0000313" key="2">
    <source>
        <dbReference type="EMBL" id="MFC5468528.1"/>
    </source>
</evidence>
<keyword evidence="3" id="KW-1185">Reference proteome</keyword>
<reference evidence="3" key="1">
    <citation type="journal article" date="2019" name="Int. J. Syst. Evol. Microbiol.">
        <title>The Global Catalogue of Microorganisms (GCM) 10K type strain sequencing project: providing services to taxonomists for standard genome sequencing and annotation.</title>
        <authorList>
            <consortium name="The Broad Institute Genomics Platform"/>
            <consortium name="The Broad Institute Genome Sequencing Center for Infectious Disease"/>
            <person name="Wu L."/>
            <person name="Ma J."/>
        </authorList>
    </citation>
    <scope>NUCLEOTIDE SEQUENCE [LARGE SCALE GENOMIC DNA]</scope>
    <source>
        <strain evidence="3">CCUG 57113</strain>
    </source>
</reference>
<dbReference type="SUPFAM" id="SSF53187">
    <property type="entry name" value="Zn-dependent exopeptidases"/>
    <property type="match status" value="1"/>
</dbReference>
<dbReference type="Gene3D" id="3.40.630.10">
    <property type="entry name" value="Zn peptidases"/>
    <property type="match status" value="1"/>
</dbReference>
<proteinExistence type="predicted"/>
<keyword evidence="2" id="KW-0645">Protease</keyword>